<dbReference type="PANTHER" id="PTHR33480:SF1">
    <property type="entry name" value="TYR RECOMBINASE DOMAIN-CONTAINING PROTEIN"/>
    <property type="match status" value="1"/>
</dbReference>
<protein>
    <submittedName>
        <fullName evidence="1">Uncharacterized protein</fullName>
    </submittedName>
</protein>
<dbReference type="Proteomes" id="UP001519460">
    <property type="component" value="Unassembled WGS sequence"/>
</dbReference>
<proteinExistence type="predicted"/>
<dbReference type="PANTHER" id="PTHR33480">
    <property type="entry name" value="SET DOMAIN-CONTAINING PROTEIN-RELATED"/>
    <property type="match status" value="1"/>
</dbReference>
<dbReference type="EMBL" id="JACVVK020000015">
    <property type="protein sequence ID" value="KAK7504371.1"/>
    <property type="molecule type" value="Genomic_DNA"/>
</dbReference>
<dbReference type="AlphaFoldDB" id="A0ABD0LY18"/>
<accession>A0ABD0LY18</accession>
<keyword evidence="2" id="KW-1185">Reference proteome</keyword>
<evidence type="ECO:0000313" key="1">
    <source>
        <dbReference type="EMBL" id="KAK7504371.1"/>
    </source>
</evidence>
<comment type="caution">
    <text evidence="1">The sequence shown here is derived from an EMBL/GenBank/DDBJ whole genome shotgun (WGS) entry which is preliminary data.</text>
</comment>
<name>A0ABD0LY18_9CAEN</name>
<evidence type="ECO:0000313" key="2">
    <source>
        <dbReference type="Proteomes" id="UP001519460"/>
    </source>
</evidence>
<sequence>CASRKKALAIKKKDAGSRRDAEDFLFLMDGEWESDLGNNCRLIMKEQKRNKLTLLPLAQDVRIFSSFLKETVNNMERLKHLKEQGETAGIPATWRALAEATLAYLIIFNRRRVTE</sequence>
<reference evidence="1 2" key="1">
    <citation type="journal article" date="2023" name="Sci. Data">
        <title>Genome assembly of the Korean intertidal mud-creeper Batillaria attramentaria.</title>
        <authorList>
            <person name="Patra A.K."/>
            <person name="Ho P.T."/>
            <person name="Jun S."/>
            <person name="Lee S.J."/>
            <person name="Kim Y."/>
            <person name="Won Y.J."/>
        </authorList>
    </citation>
    <scope>NUCLEOTIDE SEQUENCE [LARGE SCALE GENOMIC DNA]</scope>
    <source>
        <strain evidence="1">Wonlab-2016</strain>
    </source>
</reference>
<feature type="non-terminal residue" evidence="1">
    <location>
        <position position="115"/>
    </location>
</feature>
<feature type="non-terminal residue" evidence="1">
    <location>
        <position position="1"/>
    </location>
</feature>
<organism evidence="1 2">
    <name type="scientific">Batillaria attramentaria</name>
    <dbReference type="NCBI Taxonomy" id="370345"/>
    <lineage>
        <taxon>Eukaryota</taxon>
        <taxon>Metazoa</taxon>
        <taxon>Spiralia</taxon>
        <taxon>Lophotrochozoa</taxon>
        <taxon>Mollusca</taxon>
        <taxon>Gastropoda</taxon>
        <taxon>Caenogastropoda</taxon>
        <taxon>Sorbeoconcha</taxon>
        <taxon>Cerithioidea</taxon>
        <taxon>Batillariidae</taxon>
        <taxon>Batillaria</taxon>
    </lineage>
</organism>
<gene>
    <name evidence="1" type="ORF">BaRGS_00004237</name>
</gene>